<sequence length="256" mass="28238">MDARYYFSGIPLTESVTRLKCSPGWRPLQLPHDDHVAGRRPRHFHRRNSIPVHVHSEGDNTMPRTRKFDYDTALDAAVSVFWRQGYDGTSLHDLTEAMGVNPPSLYGAFGNKRQLFHLAVERYMIGPLKRLEQVRAEGGAAEVTRSVLDGFLEDSTRPDEAPGCFMVQGALVCADDHADAAAELADLRKLTQQSLAIAYERALYAGELRTGTSPEVLALYVSTVAMGITVQANNGIPATDLQEVIDITVAGLPYRN</sequence>
<comment type="caution">
    <text evidence="6">The sequence shown here is derived from an EMBL/GenBank/DDBJ whole genome shotgun (WGS) entry which is preliminary data.</text>
</comment>
<reference evidence="6 7" key="1">
    <citation type="submission" date="2019-08" db="EMBL/GenBank/DDBJ databases">
        <title>Bacterial whole genome sequence for Glaciihabitans sp. CHu50b-6-2.</title>
        <authorList>
            <person name="Jin L."/>
        </authorList>
    </citation>
    <scope>NUCLEOTIDE SEQUENCE [LARGE SCALE GENOMIC DNA]</scope>
    <source>
        <strain evidence="6 7">CHu50b-6-2</strain>
    </source>
</reference>
<dbReference type="Gene3D" id="1.10.357.10">
    <property type="entry name" value="Tetracycline Repressor, domain 2"/>
    <property type="match status" value="1"/>
</dbReference>
<keyword evidence="1" id="KW-0805">Transcription regulation</keyword>
<dbReference type="PANTHER" id="PTHR47506:SF1">
    <property type="entry name" value="HTH-TYPE TRANSCRIPTIONAL REGULATOR YJDC"/>
    <property type="match status" value="1"/>
</dbReference>
<dbReference type="Pfam" id="PF00440">
    <property type="entry name" value="TetR_N"/>
    <property type="match status" value="1"/>
</dbReference>
<evidence type="ECO:0000256" key="4">
    <source>
        <dbReference type="PROSITE-ProRule" id="PRU00335"/>
    </source>
</evidence>
<dbReference type="EMBL" id="VRMG01000006">
    <property type="protein sequence ID" value="TXN30565.1"/>
    <property type="molecule type" value="Genomic_DNA"/>
</dbReference>
<dbReference type="InterPro" id="IPR001647">
    <property type="entry name" value="HTH_TetR"/>
</dbReference>
<evidence type="ECO:0000259" key="5">
    <source>
        <dbReference type="PROSITE" id="PS50977"/>
    </source>
</evidence>
<dbReference type="AlphaFoldDB" id="A0A5C8URH7"/>
<dbReference type="PROSITE" id="PS50977">
    <property type="entry name" value="HTH_TETR_2"/>
    <property type="match status" value="1"/>
</dbReference>
<dbReference type="SUPFAM" id="SSF48498">
    <property type="entry name" value="Tetracyclin repressor-like, C-terminal domain"/>
    <property type="match status" value="1"/>
</dbReference>
<feature type="DNA-binding region" description="H-T-H motif" evidence="4">
    <location>
        <begin position="90"/>
        <end position="109"/>
    </location>
</feature>
<gene>
    <name evidence="6" type="ORF">FVP33_08555</name>
</gene>
<evidence type="ECO:0000313" key="6">
    <source>
        <dbReference type="EMBL" id="TXN30565.1"/>
    </source>
</evidence>
<dbReference type="Proteomes" id="UP000321379">
    <property type="component" value="Unassembled WGS sequence"/>
</dbReference>
<accession>A0A5C8URH7</accession>
<dbReference type="GO" id="GO:0003677">
    <property type="term" value="F:DNA binding"/>
    <property type="evidence" value="ECO:0007669"/>
    <property type="project" value="UniProtKB-UniRule"/>
</dbReference>
<dbReference type="InterPro" id="IPR009057">
    <property type="entry name" value="Homeodomain-like_sf"/>
</dbReference>
<organism evidence="6 7">
    <name type="scientific">Lacisediminihabitans profunda</name>
    <dbReference type="NCBI Taxonomy" id="2594790"/>
    <lineage>
        <taxon>Bacteria</taxon>
        <taxon>Bacillati</taxon>
        <taxon>Actinomycetota</taxon>
        <taxon>Actinomycetes</taxon>
        <taxon>Micrococcales</taxon>
        <taxon>Microbacteriaceae</taxon>
        <taxon>Lacisediminihabitans</taxon>
    </lineage>
</organism>
<proteinExistence type="predicted"/>
<dbReference type="PANTHER" id="PTHR47506">
    <property type="entry name" value="TRANSCRIPTIONAL REGULATORY PROTEIN"/>
    <property type="match status" value="1"/>
</dbReference>
<dbReference type="SUPFAM" id="SSF46689">
    <property type="entry name" value="Homeodomain-like"/>
    <property type="match status" value="1"/>
</dbReference>
<keyword evidence="7" id="KW-1185">Reference proteome</keyword>
<evidence type="ECO:0000256" key="1">
    <source>
        <dbReference type="ARBA" id="ARBA00023015"/>
    </source>
</evidence>
<keyword evidence="2 4" id="KW-0238">DNA-binding</keyword>
<dbReference type="InterPro" id="IPR023772">
    <property type="entry name" value="DNA-bd_HTH_TetR-type_CS"/>
</dbReference>
<dbReference type="PRINTS" id="PR00455">
    <property type="entry name" value="HTHTETR"/>
</dbReference>
<protein>
    <submittedName>
        <fullName evidence="6">TetR/AcrR family transcriptional regulator</fullName>
    </submittedName>
</protein>
<evidence type="ECO:0000256" key="2">
    <source>
        <dbReference type="ARBA" id="ARBA00023125"/>
    </source>
</evidence>
<dbReference type="Gene3D" id="1.10.10.60">
    <property type="entry name" value="Homeodomain-like"/>
    <property type="match status" value="1"/>
</dbReference>
<keyword evidence="3" id="KW-0804">Transcription</keyword>
<name>A0A5C8URH7_9MICO</name>
<dbReference type="PROSITE" id="PS01081">
    <property type="entry name" value="HTH_TETR_1"/>
    <property type="match status" value="1"/>
</dbReference>
<dbReference type="InterPro" id="IPR036271">
    <property type="entry name" value="Tet_transcr_reg_TetR-rel_C_sf"/>
</dbReference>
<feature type="domain" description="HTH tetR-type" evidence="5">
    <location>
        <begin position="67"/>
        <end position="127"/>
    </location>
</feature>
<evidence type="ECO:0000313" key="7">
    <source>
        <dbReference type="Proteomes" id="UP000321379"/>
    </source>
</evidence>
<evidence type="ECO:0000256" key="3">
    <source>
        <dbReference type="ARBA" id="ARBA00023163"/>
    </source>
</evidence>